<gene>
    <name evidence="2" type="ORF">ACFOSB_21005</name>
</gene>
<dbReference type="Proteomes" id="UP001595803">
    <property type="component" value="Unassembled WGS sequence"/>
</dbReference>
<feature type="chain" id="PRO_5046791495" evidence="1">
    <location>
        <begin position="22"/>
        <end position="891"/>
    </location>
</feature>
<feature type="signal peptide" evidence="1">
    <location>
        <begin position="1"/>
        <end position="21"/>
    </location>
</feature>
<dbReference type="InterPro" id="IPR047589">
    <property type="entry name" value="DUF11_rpt"/>
</dbReference>
<sequence>MTITRTMLVSSVLSLLSAALAASTPQGTVITNKATLTYKDALSQSRTTDSNVVTVTVRQVYVATVTPDAAEGSVPLGRQLNTYAGGTRQFPYTLRNGGNGTDSFTLSTDQSTTDSFDPALVVYRDLDGDGAYTDVVTGPVSLAADTSVNLMVSATIPAGTAVGAAGRFALVATSVGNPAVTDTENYAQLTVSADGLLNVTKTVAPGGTAAPGDTLTYTVTGTVASGNPVGGVTNVVTVDGTPRSGVMIRDTLTSLDFMSVGSTGAAHGTTTPLYSTDGGGTWTASNPGSGVNAVAVLVEGSGAFLSSADTVTLVYTARVPATALAGSTVGGSAVGTFDGNGDGAAAAAAEVTAPATVSTTVATVIGGAVGPAAFPTAGASGTYAVSGITIARSGDTQTTQTDVVAGSRVTFRQTLRNTGNASSTFDLAVSGAPSGWTCTVMNIDGTDTLSALSTPVTVAALSDLTFAVTCTLPFSAAGATNVALTVTATPAGGAADTTTSTVATVTAAGLPQLGNGDGTASTAPTTTNVTVGANPGADALFRLELRNGGPVDEAFTLGGGPAGTVYHTDLNGNGVLDAGDTALTTTPALAPGETLLLIAAVPVAAGSPVGTSAVTFTATSTTDTARTTGVTDTLRVNAVASGTFTADSTLNTVSGGTVTHVHTLTNTGNGPADYTITATPLTTPAGYTYTYATSSSGPFGATLSGTLAAGASTDIYIRVTAPALADTATGTESAWIDADLTMQDAPNPTVELGLTDTTGVQSVVGTVNKSVLRCTDDTCAATSAITDGKVSPGDYLQYTLQVVNDGTSVLRGAVLSDALPASTTFVKLGGSANVLYSVDGGATWTGTAPTALSGTDDFRAGLDTNADGTIDDSDTVAPGASYTVTFLVQVN</sequence>
<evidence type="ECO:0000313" key="3">
    <source>
        <dbReference type="Proteomes" id="UP001595803"/>
    </source>
</evidence>
<protein>
    <submittedName>
        <fullName evidence="2">Beta strand repeat-containing protein</fullName>
    </submittedName>
</protein>
<proteinExistence type="predicted"/>
<dbReference type="RefSeq" id="WP_322474641.1">
    <property type="nucleotide sequence ID" value="NZ_JBHRZG010000024.1"/>
</dbReference>
<reference evidence="3" key="1">
    <citation type="journal article" date="2019" name="Int. J. Syst. Evol. Microbiol.">
        <title>The Global Catalogue of Microorganisms (GCM) 10K type strain sequencing project: providing services to taxonomists for standard genome sequencing and annotation.</title>
        <authorList>
            <consortium name="The Broad Institute Genomics Platform"/>
            <consortium name="The Broad Institute Genome Sequencing Center for Infectious Disease"/>
            <person name="Wu L."/>
            <person name="Ma J."/>
        </authorList>
    </citation>
    <scope>NUCLEOTIDE SEQUENCE [LARGE SCALE GENOMIC DNA]</scope>
    <source>
        <strain evidence="3">CCTCC AB 2017081</strain>
    </source>
</reference>
<dbReference type="EMBL" id="JBHRZG010000024">
    <property type="protein sequence ID" value="MFC3835348.1"/>
    <property type="molecule type" value="Genomic_DNA"/>
</dbReference>
<dbReference type="NCBIfam" id="TIGR01451">
    <property type="entry name" value="B_ant_repeat"/>
    <property type="match status" value="1"/>
</dbReference>
<accession>A0ABV7ZG15</accession>
<evidence type="ECO:0000313" key="2">
    <source>
        <dbReference type="EMBL" id="MFC3835348.1"/>
    </source>
</evidence>
<comment type="caution">
    <text evidence="2">The sequence shown here is derived from an EMBL/GenBank/DDBJ whole genome shotgun (WGS) entry which is preliminary data.</text>
</comment>
<organism evidence="2 3">
    <name type="scientific">Deinococcus rufus</name>
    <dbReference type="NCBI Taxonomy" id="2136097"/>
    <lineage>
        <taxon>Bacteria</taxon>
        <taxon>Thermotogati</taxon>
        <taxon>Deinococcota</taxon>
        <taxon>Deinococci</taxon>
        <taxon>Deinococcales</taxon>
        <taxon>Deinococcaceae</taxon>
        <taxon>Deinococcus</taxon>
    </lineage>
</organism>
<keyword evidence="1" id="KW-0732">Signal</keyword>
<evidence type="ECO:0000256" key="1">
    <source>
        <dbReference type="SAM" id="SignalP"/>
    </source>
</evidence>
<name>A0ABV7ZG15_9DEIO</name>
<keyword evidence="3" id="KW-1185">Reference proteome</keyword>